<dbReference type="Gene3D" id="3.20.20.80">
    <property type="entry name" value="Glycosidases"/>
    <property type="match status" value="1"/>
</dbReference>
<keyword evidence="4" id="KW-1185">Reference proteome</keyword>
<dbReference type="InterPro" id="IPR011840">
    <property type="entry name" value="PulA_typeI"/>
</dbReference>
<dbReference type="RefSeq" id="WP_209659190.1">
    <property type="nucleotide sequence ID" value="NZ_JAGGLI010000004.1"/>
</dbReference>
<dbReference type="GO" id="GO:0051060">
    <property type="term" value="F:pullulanase activity"/>
    <property type="evidence" value="ECO:0007669"/>
    <property type="project" value="UniProtKB-EC"/>
</dbReference>
<dbReference type="SUPFAM" id="SSF51445">
    <property type="entry name" value="(Trans)glycosidases"/>
    <property type="match status" value="1"/>
</dbReference>
<dbReference type="CDD" id="cd11341">
    <property type="entry name" value="AmyAc_Pullulanase_LD-like"/>
    <property type="match status" value="1"/>
</dbReference>
<keyword evidence="3" id="KW-0712">Selenocysteine</keyword>
<keyword evidence="3" id="KW-0326">Glycosidase</keyword>
<dbReference type="InterPro" id="IPR004193">
    <property type="entry name" value="Glyco_hydro_13_N"/>
</dbReference>
<sequence>MKINIEDIFDSKKFDKLFFYDKEDLGVMCLSDETRFKIWAPTADQVILKLYKNPLDKDCFKKIKMTKEDKGVWSSRLKGYSHGIYYTYEINIGKSRNEVVDSYAKAVGVNGKKGMIIDLQSTNPKGWLNHKKPPFKNMTDAIIYEAHIRDISINNSSGIKNKGKFLGLSELNTKNNEGESTGAEHLKELGITHIHLLPVFDFLSIDEENLDIPQYNWGYDPLNYNSLEGSYSTNPYDGALRIKEFKEMIKTLHENGIRVVMDVVYNHTGNTKDSYLNLTVPDYYYRLDEDGNFIDESGCGNSTASERSMVRKFIVDSVVYFAREYSIDGFRFDLMGIHDIKTMKEVRKRLDEIDFSILVYGEGWAASELSLGPERMAVKENTYKLDKIAAFNDDTRDAIKGSYNDEREKGFASGKNNLEETVKFGIVGATFHKQVDYSKILYSSRPWANSPAQCINYVACHDNHTLWDKINLTNCDESESEKIKINKLCDAIVLTSQGIPFIHSGSELLRTKNFVENSYKSPDSVNEIDWSRKTKYKEVFEYYKGLIEIRKKHPAFRMTDYKMLNNNLEFLDMPSKNMVGYILKNNANKDIKKYIAIIFNALKSSKTVKLPYSGWEIYTDEHKASAFPIGIVEGNTVSVSPRSALILMKD</sequence>
<dbReference type="Gene3D" id="2.60.40.1180">
    <property type="entry name" value="Golgi alpha-mannosidase II"/>
    <property type="match status" value="1"/>
</dbReference>
<dbReference type="EC" id="3.2.1.41" evidence="3"/>
<dbReference type="Pfam" id="PF00128">
    <property type="entry name" value="Alpha-amylase"/>
    <property type="match status" value="1"/>
</dbReference>
<evidence type="ECO:0000259" key="2">
    <source>
        <dbReference type="SMART" id="SM00642"/>
    </source>
</evidence>
<dbReference type="Pfam" id="PF02922">
    <property type="entry name" value="CBM_48"/>
    <property type="match status" value="1"/>
</dbReference>
<accession>A0ABS4KGD2</accession>
<dbReference type="CDD" id="cd02860">
    <property type="entry name" value="E_set_Pullulanase"/>
    <property type="match status" value="1"/>
</dbReference>
<keyword evidence="3" id="KW-0378">Hydrolase</keyword>
<dbReference type="Proteomes" id="UP001314903">
    <property type="component" value="Unassembled WGS sequence"/>
</dbReference>
<gene>
    <name evidence="3" type="ORF">J2Z35_000603</name>
</gene>
<comment type="caution">
    <text evidence="3">The sequence shown here is derived from an EMBL/GenBank/DDBJ whole genome shotgun (WGS) entry which is preliminary data.</text>
</comment>
<dbReference type="InterPro" id="IPR049117">
    <property type="entry name" value="pulA_all-beta"/>
</dbReference>
<dbReference type="PANTHER" id="PTHR43002">
    <property type="entry name" value="GLYCOGEN DEBRANCHING ENZYME"/>
    <property type="match status" value="1"/>
</dbReference>
<reference evidence="3 4" key="1">
    <citation type="submission" date="2021-03" db="EMBL/GenBank/DDBJ databases">
        <title>Genomic Encyclopedia of Type Strains, Phase IV (KMG-IV): sequencing the most valuable type-strain genomes for metagenomic binning, comparative biology and taxonomic classification.</title>
        <authorList>
            <person name="Goeker M."/>
        </authorList>
    </citation>
    <scope>NUCLEOTIDE SEQUENCE [LARGE SCALE GENOMIC DNA]</scope>
    <source>
        <strain evidence="3 4">DSM 27512</strain>
    </source>
</reference>
<dbReference type="Gene3D" id="2.60.40.10">
    <property type="entry name" value="Immunoglobulins"/>
    <property type="match status" value="1"/>
</dbReference>
<dbReference type="NCBIfam" id="TIGR02104">
    <property type="entry name" value="pulA_typeI"/>
    <property type="match status" value="1"/>
</dbReference>
<feature type="domain" description="Glycosyl hydrolase family 13 catalytic" evidence="2">
    <location>
        <begin position="176"/>
        <end position="550"/>
    </location>
</feature>
<organism evidence="3 4">
    <name type="scientific">Acetoanaerobium pronyense</name>
    <dbReference type="NCBI Taxonomy" id="1482736"/>
    <lineage>
        <taxon>Bacteria</taxon>
        <taxon>Bacillati</taxon>
        <taxon>Bacillota</taxon>
        <taxon>Clostridia</taxon>
        <taxon>Peptostreptococcales</taxon>
        <taxon>Filifactoraceae</taxon>
        <taxon>Acetoanaerobium</taxon>
    </lineage>
</organism>
<dbReference type="InterPro" id="IPR014756">
    <property type="entry name" value="Ig_E-set"/>
</dbReference>
<evidence type="ECO:0000256" key="1">
    <source>
        <dbReference type="ARBA" id="ARBA00008061"/>
    </source>
</evidence>
<dbReference type="InterPro" id="IPR013780">
    <property type="entry name" value="Glyco_hydro_b"/>
</dbReference>
<dbReference type="SMART" id="SM00642">
    <property type="entry name" value="Aamy"/>
    <property type="match status" value="1"/>
</dbReference>
<dbReference type="InterPro" id="IPR013783">
    <property type="entry name" value="Ig-like_fold"/>
</dbReference>
<dbReference type="Pfam" id="PF21653">
    <property type="entry name" value="pulA_all-beta"/>
    <property type="match status" value="1"/>
</dbReference>
<dbReference type="InterPro" id="IPR017853">
    <property type="entry name" value="GH"/>
</dbReference>
<name>A0ABS4KGD2_9FIRM</name>
<evidence type="ECO:0000313" key="3">
    <source>
        <dbReference type="EMBL" id="MBP2026812.1"/>
    </source>
</evidence>
<proteinExistence type="inferred from homology"/>
<dbReference type="InterPro" id="IPR006047">
    <property type="entry name" value="GH13_cat_dom"/>
</dbReference>
<dbReference type="SUPFAM" id="SSF81296">
    <property type="entry name" value="E set domains"/>
    <property type="match status" value="1"/>
</dbReference>
<comment type="similarity">
    <text evidence="1">Belongs to the glycosyl hydrolase 13 family.</text>
</comment>
<protein>
    <submittedName>
        <fullName evidence="3">Pullulanase</fullName>
        <ecNumber evidence="3">3.2.1.41</ecNumber>
    </submittedName>
</protein>
<evidence type="ECO:0000313" key="4">
    <source>
        <dbReference type="Proteomes" id="UP001314903"/>
    </source>
</evidence>
<dbReference type="EMBL" id="JAGGLI010000004">
    <property type="protein sequence ID" value="MBP2026812.1"/>
    <property type="molecule type" value="Genomic_DNA"/>
</dbReference>